<keyword evidence="2" id="KW-0812">Transmembrane</keyword>
<dbReference type="Gene3D" id="3.30.230.10">
    <property type="match status" value="1"/>
</dbReference>
<keyword evidence="2" id="KW-1133">Transmembrane helix</keyword>
<feature type="domain" description="Lon proteolytic" evidence="4">
    <location>
        <begin position="227"/>
        <end position="337"/>
    </location>
</feature>
<dbReference type="InterPro" id="IPR014721">
    <property type="entry name" value="Ribsml_uS5_D2-typ_fold_subgr"/>
</dbReference>
<comment type="catalytic activity">
    <reaction evidence="1">
        <text>Hydrolysis of proteins in presence of ATP.</text>
        <dbReference type="EC" id="3.4.21.53"/>
    </reaction>
</comment>
<dbReference type="Pfam" id="PF05362">
    <property type="entry name" value="Lon_C"/>
    <property type="match status" value="1"/>
</dbReference>
<protein>
    <recommendedName>
        <fullName evidence="1">endopeptidase La</fullName>
        <ecNumber evidence="1">3.4.21.53</ecNumber>
    </recommendedName>
</protein>
<dbReference type="InterPro" id="IPR001478">
    <property type="entry name" value="PDZ"/>
</dbReference>
<evidence type="ECO:0000313" key="5">
    <source>
        <dbReference type="EMBL" id="MFD1038763.1"/>
    </source>
</evidence>
<dbReference type="RefSeq" id="WP_390362051.1">
    <property type="nucleotide sequence ID" value="NZ_JBHTKJ010000024.1"/>
</dbReference>
<dbReference type="NCBIfam" id="NF041438">
    <property type="entry name" value="SepM_fam_S16"/>
    <property type="match status" value="1"/>
</dbReference>
<dbReference type="InterPro" id="IPR027065">
    <property type="entry name" value="Lon_Prtase"/>
</dbReference>
<accession>A0ABW3LL27</accession>
<evidence type="ECO:0000256" key="2">
    <source>
        <dbReference type="SAM" id="Phobius"/>
    </source>
</evidence>
<keyword evidence="1" id="KW-0720">Serine protease</keyword>
<feature type="active site" evidence="1">
    <location>
        <position position="235"/>
    </location>
</feature>
<dbReference type="PROSITE" id="PS51786">
    <property type="entry name" value="LON_PROTEOLYTIC"/>
    <property type="match status" value="1"/>
</dbReference>
<keyword evidence="1 5" id="KW-0645">Protease</keyword>
<organism evidence="5 6">
    <name type="scientific">Virgibacillus byunsanensis</name>
    <dbReference type="NCBI Taxonomy" id="570945"/>
    <lineage>
        <taxon>Bacteria</taxon>
        <taxon>Bacillati</taxon>
        <taxon>Bacillota</taxon>
        <taxon>Bacilli</taxon>
        <taxon>Bacillales</taxon>
        <taxon>Bacillaceae</taxon>
        <taxon>Virgibacillus</taxon>
    </lineage>
</organism>
<dbReference type="EC" id="3.4.21.53" evidence="1"/>
<dbReference type="EMBL" id="JBHTKJ010000024">
    <property type="protein sequence ID" value="MFD1038763.1"/>
    <property type="molecule type" value="Genomic_DNA"/>
</dbReference>
<dbReference type="SUPFAM" id="SSF54211">
    <property type="entry name" value="Ribosomal protein S5 domain 2-like"/>
    <property type="match status" value="1"/>
</dbReference>
<evidence type="ECO:0000259" key="3">
    <source>
        <dbReference type="PROSITE" id="PS50106"/>
    </source>
</evidence>
<dbReference type="InterPro" id="IPR020568">
    <property type="entry name" value="Ribosomal_Su5_D2-typ_SF"/>
</dbReference>
<feature type="transmembrane region" description="Helical" evidence="2">
    <location>
        <begin position="7"/>
        <end position="31"/>
    </location>
</feature>
<feature type="domain" description="PDZ" evidence="3">
    <location>
        <begin position="99"/>
        <end position="187"/>
    </location>
</feature>
<keyword evidence="1 5" id="KW-0378">Hydrolase</keyword>
<dbReference type="PANTHER" id="PTHR10046">
    <property type="entry name" value="ATP DEPENDENT LON PROTEASE FAMILY MEMBER"/>
    <property type="match status" value="1"/>
</dbReference>
<keyword evidence="2" id="KW-0472">Membrane</keyword>
<keyword evidence="6" id="KW-1185">Reference proteome</keyword>
<dbReference type="InterPro" id="IPR008269">
    <property type="entry name" value="Lon_proteolytic"/>
</dbReference>
<dbReference type="Proteomes" id="UP001597040">
    <property type="component" value="Unassembled WGS sequence"/>
</dbReference>
<dbReference type="PROSITE" id="PS50106">
    <property type="entry name" value="PDZ"/>
    <property type="match status" value="1"/>
</dbReference>
<evidence type="ECO:0000313" key="6">
    <source>
        <dbReference type="Proteomes" id="UP001597040"/>
    </source>
</evidence>
<dbReference type="SMART" id="SM00228">
    <property type="entry name" value="PDZ"/>
    <property type="match status" value="1"/>
</dbReference>
<feature type="active site" evidence="1">
    <location>
        <position position="280"/>
    </location>
</feature>
<dbReference type="GO" id="GO:0008233">
    <property type="term" value="F:peptidase activity"/>
    <property type="evidence" value="ECO:0007669"/>
    <property type="project" value="UniProtKB-KW"/>
</dbReference>
<comment type="similarity">
    <text evidence="1">Belongs to the peptidase S16 family.</text>
</comment>
<comment type="caution">
    <text evidence="5">The sequence shown here is derived from an EMBL/GenBank/DDBJ whole genome shotgun (WGS) entry which is preliminary data.</text>
</comment>
<reference evidence="6" key="1">
    <citation type="journal article" date="2019" name="Int. J. Syst. Evol. Microbiol.">
        <title>The Global Catalogue of Microorganisms (GCM) 10K type strain sequencing project: providing services to taxonomists for standard genome sequencing and annotation.</title>
        <authorList>
            <consortium name="The Broad Institute Genomics Platform"/>
            <consortium name="The Broad Institute Genome Sequencing Center for Infectious Disease"/>
            <person name="Wu L."/>
            <person name="Ma J."/>
        </authorList>
    </citation>
    <scope>NUCLEOTIDE SEQUENCE [LARGE SCALE GENOMIC DNA]</scope>
    <source>
        <strain evidence="6">CCUG 56754</strain>
    </source>
</reference>
<name>A0ABW3LL27_9BACI</name>
<evidence type="ECO:0000256" key="1">
    <source>
        <dbReference type="PROSITE-ProRule" id="PRU01122"/>
    </source>
</evidence>
<dbReference type="InterPro" id="IPR036034">
    <property type="entry name" value="PDZ_sf"/>
</dbReference>
<proteinExistence type="inferred from homology"/>
<dbReference type="Pfam" id="PF13180">
    <property type="entry name" value="PDZ_2"/>
    <property type="match status" value="1"/>
</dbReference>
<evidence type="ECO:0000259" key="4">
    <source>
        <dbReference type="PROSITE" id="PS51786"/>
    </source>
</evidence>
<gene>
    <name evidence="5" type="ORF">ACFQ3N_10225</name>
</gene>
<dbReference type="SUPFAM" id="SSF50156">
    <property type="entry name" value="PDZ domain-like"/>
    <property type="match status" value="1"/>
</dbReference>
<sequence length="341" mass="37278">MRFTKRHIFYFITVVVIAFVLSTYQLPFYIYKPGGADALNPVVKVEGGHESEGDMHLVTVRGGQATPIQYAWAKVFPHQEILPLSQVRPEGVTEDEYMHVQLQMMENSQEASTVVAYQAAEADISITYEGVYVVAVVEEMPADGILKMGDRITSINGDNIEDAEGLISYVENMSAGDTITLDINRNDKQLTEEITLETFADSDNKVGIGIQLVTDRSVQVNPEVNFTSGNIGGPSAGLMFSLEIYDQLTESDLTKGYQIAGTGEVDYEGNVARIGGIDKKVIAADREGCDVFFAPNENGGAGSNYEIAKEAAAEIETDMEIVPVDTFEDALNYLNELEPSN</sequence>
<dbReference type="GO" id="GO:0006508">
    <property type="term" value="P:proteolysis"/>
    <property type="evidence" value="ECO:0007669"/>
    <property type="project" value="UniProtKB-KW"/>
</dbReference>